<proteinExistence type="predicted"/>
<evidence type="ECO:0000313" key="3">
    <source>
        <dbReference type="Proteomes" id="UP001287356"/>
    </source>
</evidence>
<reference evidence="2" key="2">
    <citation type="submission" date="2023-06" db="EMBL/GenBank/DDBJ databases">
        <authorList>
            <consortium name="Lawrence Berkeley National Laboratory"/>
            <person name="Haridas S."/>
            <person name="Hensen N."/>
            <person name="Bonometti L."/>
            <person name="Westerberg I."/>
            <person name="Brannstrom I.O."/>
            <person name="Guillou S."/>
            <person name="Cros-Aarteil S."/>
            <person name="Calhoun S."/>
            <person name="Kuo A."/>
            <person name="Mondo S."/>
            <person name="Pangilinan J."/>
            <person name="Riley R."/>
            <person name="Labutti K."/>
            <person name="Andreopoulos B."/>
            <person name="Lipzen A."/>
            <person name="Chen C."/>
            <person name="Yanf M."/>
            <person name="Daum C."/>
            <person name="Ng V."/>
            <person name="Clum A."/>
            <person name="Steindorff A."/>
            <person name="Ohm R."/>
            <person name="Martin F."/>
            <person name="Silar P."/>
            <person name="Natvig D."/>
            <person name="Lalanne C."/>
            <person name="Gautier V."/>
            <person name="Ament-Velasquez S.L."/>
            <person name="Kruys A."/>
            <person name="Hutchinson M.I."/>
            <person name="Powell A.J."/>
            <person name="Barry K."/>
            <person name="Miller A.N."/>
            <person name="Grigoriev I.V."/>
            <person name="Debuchy R."/>
            <person name="Gladieux P."/>
            <person name="Thoren M.H."/>
            <person name="Johannesson H."/>
        </authorList>
    </citation>
    <scope>NUCLEOTIDE SEQUENCE</scope>
    <source>
        <strain evidence="2">CBS 958.72</strain>
    </source>
</reference>
<accession>A0AAE0NNB9</accession>
<dbReference type="EMBL" id="JAULSN010000001">
    <property type="protein sequence ID" value="KAK3384717.1"/>
    <property type="molecule type" value="Genomic_DNA"/>
</dbReference>
<organism evidence="2 3">
    <name type="scientific">Lasiosphaeria ovina</name>
    <dbReference type="NCBI Taxonomy" id="92902"/>
    <lineage>
        <taxon>Eukaryota</taxon>
        <taxon>Fungi</taxon>
        <taxon>Dikarya</taxon>
        <taxon>Ascomycota</taxon>
        <taxon>Pezizomycotina</taxon>
        <taxon>Sordariomycetes</taxon>
        <taxon>Sordariomycetidae</taxon>
        <taxon>Sordariales</taxon>
        <taxon>Lasiosphaeriaceae</taxon>
        <taxon>Lasiosphaeria</taxon>
    </lineage>
</organism>
<protein>
    <submittedName>
        <fullName evidence="2">Uncharacterized protein</fullName>
    </submittedName>
</protein>
<dbReference type="AlphaFoldDB" id="A0AAE0NNB9"/>
<evidence type="ECO:0000256" key="1">
    <source>
        <dbReference type="SAM" id="Phobius"/>
    </source>
</evidence>
<name>A0AAE0NNB9_9PEZI</name>
<feature type="transmembrane region" description="Helical" evidence="1">
    <location>
        <begin position="251"/>
        <end position="272"/>
    </location>
</feature>
<keyword evidence="1" id="KW-0472">Membrane</keyword>
<dbReference type="Proteomes" id="UP001287356">
    <property type="component" value="Unassembled WGS sequence"/>
</dbReference>
<keyword evidence="3" id="KW-1185">Reference proteome</keyword>
<keyword evidence="1" id="KW-0812">Transmembrane</keyword>
<sequence length="275" mass="30893">MGDCFFNENAEALLLFYRKGLLSTTSWPYGPSNFNPLHFGCVNDAFADTLTAFIQRLDEAEIYPLLLERTRPGGLVPLQVAVLSGSFQCARALLEFPGSGATRTHFESELLPAIVNQTGARTIHYYTKGRRWWPYFIPLIGAMPTSFNSDDIQKLLLLQVLLFCHVHEITGGSREDRASLENGLRQHGLIPIDPTTITNRLPIDQSSKMAYGTLRSICGVVWLGQKLEELPARRAWPRPPRQPSVRRRTGILITATTATIGVAAWVLARWGWTWR</sequence>
<evidence type="ECO:0000313" key="2">
    <source>
        <dbReference type="EMBL" id="KAK3384717.1"/>
    </source>
</evidence>
<reference evidence="2" key="1">
    <citation type="journal article" date="2023" name="Mol. Phylogenet. Evol.">
        <title>Genome-scale phylogeny and comparative genomics of the fungal order Sordariales.</title>
        <authorList>
            <person name="Hensen N."/>
            <person name="Bonometti L."/>
            <person name="Westerberg I."/>
            <person name="Brannstrom I.O."/>
            <person name="Guillou S."/>
            <person name="Cros-Aarteil S."/>
            <person name="Calhoun S."/>
            <person name="Haridas S."/>
            <person name="Kuo A."/>
            <person name="Mondo S."/>
            <person name="Pangilinan J."/>
            <person name="Riley R."/>
            <person name="LaButti K."/>
            <person name="Andreopoulos B."/>
            <person name="Lipzen A."/>
            <person name="Chen C."/>
            <person name="Yan M."/>
            <person name="Daum C."/>
            <person name="Ng V."/>
            <person name="Clum A."/>
            <person name="Steindorff A."/>
            <person name="Ohm R.A."/>
            <person name="Martin F."/>
            <person name="Silar P."/>
            <person name="Natvig D.O."/>
            <person name="Lalanne C."/>
            <person name="Gautier V."/>
            <person name="Ament-Velasquez S.L."/>
            <person name="Kruys A."/>
            <person name="Hutchinson M.I."/>
            <person name="Powell A.J."/>
            <person name="Barry K."/>
            <person name="Miller A.N."/>
            <person name="Grigoriev I.V."/>
            <person name="Debuchy R."/>
            <person name="Gladieux P."/>
            <person name="Hiltunen Thoren M."/>
            <person name="Johannesson H."/>
        </authorList>
    </citation>
    <scope>NUCLEOTIDE SEQUENCE</scope>
    <source>
        <strain evidence="2">CBS 958.72</strain>
    </source>
</reference>
<comment type="caution">
    <text evidence="2">The sequence shown here is derived from an EMBL/GenBank/DDBJ whole genome shotgun (WGS) entry which is preliminary data.</text>
</comment>
<keyword evidence="1" id="KW-1133">Transmembrane helix</keyword>
<gene>
    <name evidence="2" type="ORF">B0T24DRAFT_95170</name>
</gene>